<reference evidence="3 4" key="1">
    <citation type="submission" date="2017-06" db="EMBL/GenBank/DDBJ databases">
        <title>Global population genomics of the pathogenic fungus Cryptococcus neoformans var. grubii.</title>
        <authorList>
            <person name="Cuomo C."/>
            <person name="Litvintseva A."/>
            <person name="Chen Y."/>
            <person name="Young S."/>
            <person name="Zeng Q."/>
            <person name="Chapman S."/>
            <person name="Gujja S."/>
            <person name="Saif S."/>
            <person name="Birren B."/>
        </authorList>
    </citation>
    <scope>NUCLEOTIDE SEQUENCE [LARGE SCALE GENOMIC DNA]</scope>
    <source>
        <strain evidence="3 4">Tu259-1</strain>
    </source>
</reference>
<organism evidence="3 4">
    <name type="scientific">Cryptococcus neoformans Tu259-1</name>
    <dbReference type="NCBI Taxonomy" id="1230072"/>
    <lineage>
        <taxon>Eukaryota</taxon>
        <taxon>Fungi</taxon>
        <taxon>Dikarya</taxon>
        <taxon>Basidiomycota</taxon>
        <taxon>Agaricomycotina</taxon>
        <taxon>Tremellomycetes</taxon>
        <taxon>Tremellales</taxon>
        <taxon>Cryptococcaceae</taxon>
        <taxon>Cryptococcus</taxon>
        <taxon>Cryptococcus neoformans species complex</taxon>
    </lineage>
</organism>
<sequence length="919" mass="103558">MVEVHSSPRVAIRTSAKSAQSLIVVLFLVLVLYIFFFGKGSGKDKANSVQHEGTPGKQGYSRARGPESHTDASVSNPTKDKDRKRRKLKEKSDGRTTSSETSSDSSQLVSSPRSDGNRKSEKKRDKTSSKSKKSKSRKFKETKEKPDWLQPSSPPLLSPIPDHRSVSPSKSIIRKRGSDDSLPPSPNTAKGNRIHWVDYEELSPHEVTKHVRKWQDYVGVTDQTTEGTFENSPVKRKEKWESHQKILVNPAEWAAKELRRKGKLDEGLLKAMEQAEEISMAKPRDSLWVKALQDEWDEHLGTVPAVAMVMAKRIGKHISFDNIALLADTMTIRASMAPSLDKKRSYSKFIKSIGVDKEDPLYPYKLVLAWYCDTFRCKHYSERMGICDEPVQMASHDKLGPMAQMLGWMEYLGRLNMTQRLFVGLDLSGLAMRAQAMREGEGYRLDLTIFLPGGPPSSVDNTAEDWANRMDESAKAFRTVHLELAKMFDKTKDDMIYRDPFVRRRLIFRPGWTLNGVNSAKLDKPEPKASVAQRQLVTRVPRVLELPADINDRIPPVLRKPTGNVRKALSRLAPGEVCFQSIRQYAWDKSTITAENSTFNSVTFWIAWFYSGEKIQYSKNTDVVQDQRAHDFVRSLDLGGYVPIHIVEPQKFLRIGGFPALEVLLLSYLPKNQVGATVDLVLEPSFGLLQELEKSRQSSRYLYDRPSRLKLFVSVKDARAAQEFVLELDKGLAQEGRQYLASGSSLEQVVEFMAELASKALGEIYLVDESKSGEIGERQLPKGVSLNYDVRRAVQILIDPRAIQRPPQIETTPENLETNDIRPVSLERQSPLSYREENSTMRPSPDSSVIPPTTSTPIMPSYSSAIPVDSSSGPSTEVKRRVAFDVLGEEQIDSPRGRVRSHYPPPPSVENVTDEDDVK</sequence>
<feature type="compositionally biased region" description="Low complexity" evidence="1">
    <location>
        <begin position="95"/>
        <end position="114"/>
    </location>
</feature>
<feature type="compositionally biased region" description="Basic and acidic residues" evidence="1">
    <location>
        <begin position="115"/>
        <end position="128"/>
    </location>
</feature>
<keyword evidence="2" id="KW-0812">Transmembrane</keyword>
<proteinExistence type="predicted"/>
<feature type="compositionally biased region" description="Polar residues" evidence="1">
    <location>
        <begin position="809"/>
        <end position="818"/>
    </location>
</feature>
<evidence type="ECO:0000313" key="4">
    <source>
        <dbReference type="Proteomes" id="UP000199727"/>
    </source>
</evidence>
<dbReference type="AlphaFoldDB" id="A0A854QBN7"/>
<protein>
    <submittedName>
        <fullName evidence="3">Uncharacterized protein</fullName>
    </submittedName>
</protein>
<dbReference type="EMBL" id="AMKT01000044">
    <property type="protein sequence ID" value="OXG20838.1"/>
    <property type="molecule type" value="Genomic_DNA"/>
</dbReference>
<name>A0A854QBN7_CRYNE</name>
<keyword evidence="2" id="KW-1133">Transmembrane helix</keyword>
<feature type="region of interest" description="Disordered" evidence="1">
    <location>
        <begin position="43"/>
        <end position="193"/>
    </location>
</feature>
<dbReference type="OrthoDB" id="2573087at2759"/>
<feature type="transmembrane region" description="Helical" evidence="2">
    <location>
        <begin position="21"/>
        <end position="38"/>
    </location>
</feature>
<evidence type="ECO:0000313" key="3">
    <source>
        <dbReference type="EMBL" id="OXG20838.1"/>
    </source>
</evidence>
<feature type="compositionally biased region" description="Basic residues" evidence="1">
    <location>
        <begin position="129"/>
        <end position="138"/>
    </location>
</feature>
<dbReference type="Proteomes" id="UP000199727">
    <property type="component" value="Unassembled WGS sequence"/>
</dbReference>
<feature type="compositionally biased region" description="Low complexity" evidence="1">
    <location>
        <begin position="843"/>
        <end position="856"/>
    </location>
</feature>
<feature type="region of interest" description="Disordered" evidence="1">
    <location>
        <begin position="887"/>
        <end position="919"/>
    </location>
</feature>
<keyword evidence="2" id="KW-0472">Membrane</keyword>
<evidence type="ECO:0000256" key="1">
    <source>
        <dbReference type="SAM" id="MobiDB-lite"/>
    </source>
</evidence>
<accession>A0A854QBN7</accession>
<feature type="region of interest" description="Disordered" evidence="1">
    <location>
        <begin position="805"/>
        <end position="856"/>
    </location>
</feature>
<evidence type="ECO:0000256" key="2">
    <source>
        <dbReference type="SAM" id="Phobius"/>
    </source>
</evidence>
<gene>
    <name evidence="3" type="ORF">C361_03817</name>
</gene>
<comment type="caution">
    <text evidence="3">The sequence shown here is derived from an EMBL/GenBank/DDBJ whole genome shotgun (WGS) entry which is preliminary data.</text>
</comment>